<keyword evidence="1" id="KW-0732">Signal</keyword>
<keyword evidence="3" id="KW-1185">Reference proteome</keyword>
<reference evidence="2 3" key="1">
    <citation type="submission" date="2024-05" db="EMBL/GenBank/DDBJ databases">
        <authorList>
            <person name="Park S."/>
        </authorList>
    </citation>
    <scope>NUCLEOTIDE SEQUENCE [LARGE SCALE GENOMIC DNA]</scope>
    <source>
        <strain evidence="2 3">DGU5</strain>
    </source>
</reference>
<dbReference type="InterPro" id="IPR003787">
    <property type="entry name" value="Sulphur_relay_DsrE/F-like"/>
</dbReference>
<protein>
    <submittedName>
        <fullName evidence="2">DsrE family protein</fullName>
    </submittedName>
</protein>
<evidence type="ECO:0000256" key="1">
    <source>
        <dbReference type="SAM" id="SignalP"/>
    </source>
</evidence>
<gene>
    <name evidence="2" type="ORF">ABDJ38_14490</name>
</gene>
<name>A0ABV0CZV0_9SPHN</name>
<evidence type="ECO:0000313" key="2">
    <source>
        <dbReference type="EMBL" id="MEN7538388.1"/>
    </source>
</evidence>
<dbReference type="PANTHER" id="PTHR37691">
    <property type="entry name" value="BLR3518 PROTEIN"/>
    <property type="match status" value="1"/>
</dbReference>
<comment type="caution">
    <text evidence="2">The sequence shown here is derived from an EMBL/GenBank/DDBJ whole genome shotgun (WGS) entry which is preliminary data.</text>
</comment>
<dbReference type="RefSeq" id="WP_346785844.1">
    <property type="nucleotide sequence ID" value="NZ_JBDLBR010000005.1"/>
</dbReference>
<sequence>MRNPLIVLAAALMLVAAPAMAKDDLELRYGPVFIEFGAWRQVGTGQQLDPSQQFRAIFDTVRGGAAGEPNARFESAARYMNLLVANGVPRQNVHVAVVVHGPAIWDVTNDEAYHRKSHGEGNPSREIVRAMLAQGVQFIVCGQSALGQDIGSEDLMPGVTMALSQTVATSVLHQQGFTNIP</sequence>
<evidence type="ECO:0000313" key="3">
    <source>
        <dbReference type="Proteomes" id="UP001484535"/>
    </source>
</evidence>
<proteinExistence type="predicted"/>
<dbReference type="EMBL" id="JBDLBR010000005">
    <property type="protein sequence ID" value="MEN7538388.1"/>
    <property type="molecule type" value="Genomic_DNA"/>
</dbReference>
<feature type="chain" id="PRO_5046317489" evidence="1">
    <location>
        <begin position="22"/>
        <end position="181"/>
    </location>
</feature>
<dbReference type="Gene3D" id="3.40.1260.10">
    <property type="entry name" value="DsrEFH-like"/>
    <property type="match status" value="1"/>
</dbReference>
<feature type="signal peptide" evidence="1">
    <location>
        <begin position="1"/>
        <end position="21"/>
    </location>
</feature>
<accession>A0ABV0CZV0</accession>
<dbReference type="Proteomes" id="UP001484535">
    <property type="component" value="Unassembled WGS sequence"/>
</dbReference>
<dbReference type="SUPFAM" id="SSF75169">
    <property type="entry name" value="DsrEFH-like"/>
    <property type="match status" value="1"/>
</dbReference>
<dbReference type="PANTHER" id="PTHR37691:SF1">
    <property type="entry name" value="BLR3518 PROTEIN"/>
    <property type="match status" value="1"/>
</dbReference>
<organism evidence="2 3">
    <name type="scientific">Aurantiacibacter flavus</name>
    <dbReference type="NCBI Taxonomy" id="3145232"/>
    <lineage>
        <taxon>Bacteria</taxon>
        <taxon>Pseudomonadati</taxon>
        <taxon>Pseudomonadota</taxon>
        <taxon>Alphaproteobacteria</taxon>
        <taxon>Sphingomonadales</taxon>
        <taxon>Erythrobacteraceae</taxon>
        <taxon>Aurantiacibacter</taxon>
    </lineage>
</organism>
<dbReference type="Pfam" id="PF02635">
    <property type="entry name" value="DsrE"/>
    <property type="match status" value="1"/>
</dbReference>
<dbReference type="InterPro" id="IPR027396">
    <property type="entry name" value="DsrEFH-like"/>
</dbReference>